<gene>
    <name evidence="1" type="ORF">GordDuk1_39</name>
</gene>
<organism evidence="1 2">
    <name type="scientific">Gordonia phage GordDuk1</name>
    <dbReference type="NCBI Taxonomy" id="1622191"/>
    <lineage>
        <taxon>Viruses</taxon>
        <taxon>Duplodnaviria</taxon>
        <taxon>Heunggongvirae</taxon>
        <taxon>Uroviricota</taxon>
        <taxon>Caudoviricetes</taxon>
        <taxon>Gordtnkvirus</taxon>
        <taxon>Gordtnkvirus gordtnk2</taxon>
    </lineage>
</organism>
<dbReference type="KEGG" id="vg:26794045"/>
<sequence>MSDITDPASDLLATQCGLSPQPDPIINEHPSSHDLVCRDLNGMRFVNYGTREKSVAMNYFKVVEAYVALCESLGINPASEIAKRKEFGLRKYGTILQPFNGRDNIRDTIDELGDALVYMRAKIFEEAHELAEQSRSGEQAK</sequence>
<proteinExistence type="predicted"/>
<dbReference type="Proteomes" id="UP000033017">
    <property type="component" value="Segment"/>
</dbReference>
<dbReference type="RefSeq" id="YP_009222492.1">
    <property type="nucleotide sequence ID" value="NC_029060.1"/>
</dbReference>
<dbReference type="GeneID" id="26794045"/>
<accession>A0A0E3XBI3</accession>
<evidence type="ECO:0000313" key="2">
    <source>
        <dbReference type="Proteomes" id="UP000033017"/>
    </source>
</evidence>
<evidence type="ECO:0000313" key="1">
    <source>
        <dbReference type="EMBL" id="AKC02967.1"/>
    </source>
</evidence>
<protein>
    <submittedName>
        <fullName evidence="1">Uncharacterized protein</fullName>
    </submittedName>
</protein>
<dbReference type="EMBL" id="KP790010">
    <property type="protein sequence ID" value="AKC02967.1"/>
    <property type="molecule type" value="Genomic_DNA"/>
</dbReference>
<name>A0A0E3XBI3_9CAUD</name>
<reference evidence="1 2" key="1">
    <citation type="journal article" date="2015" name="Sci. Rep.">
        <title>Bacteriophages of wastewater foaming-associated filamentous Gordonia reduce host levels in raw activated sludge.</title>
        <authorList>
            <person name="Liu M."/>
            <person name="Gill J.J."/>
            <person name="Young R."/>
            <person name="Summer E.J."/>
        </authorList>
    </citation>
    <scope>NUCLEOTIDE SEQUENCE [LARGE SCALE GENOMIC DNA]</scope>
</reference>